<organism evidence="2 3">
    <name type="scientific">Mycetocola lacteus</name>
    <dbReference type="NCBI Taxonomy" id="76637"/>
    <lineage>
        <taxon>Bacteria</taxon>
        <taxon>Bacillati</taxon>
        <taxon>Actinomycetota</taxon>
        <taxon>Actinomycetes</taxon>
        <taxon>Micrococcales</taxon>
        <taxon>Microbacteriaceae</taxon>
        <taxon>Mycetocola</taxon>
    </lineage>
</organism>
<proteinExistence type="predicted"/>
<name>A0A3L7ARG2_9MICO</name>
<dbReference type="EMBL" id="RCUY01000005">
    <property type="protein sequence ID" value="RLP83093.1"/>
    <property type="molecule type" value="Genomic_DNA"/>
</dbReference>
<protein>
    <submittedName>
        <fullName evidence="2">DUF1684 domain-containing protein</fullName>
    </submittedName>
</protein>
<dbReference type="Pfam" id="PF07920">
    <property type="entry name" value="DUF1684"/>
    <property type="match status" value="1"/>
</dbReference>
<dbReference type="AlphaFoldDB" id="A0A3L7ARG2"/>
<evidence type="ECO:0000313" key="2">
    <source>
        <dbReference type="EMBL" id="RLP83093.1"/>
    </source>
</evidence>
<sequence>MRSVRSPPSRFAPSRSASRTSVRARYSPAPPMPPPTPNRNGFPPMSETSTTPADSALAGDAFTAEWAAWHEARLDATLSPYGIASLIGTHWLTEHAQEVPGLPGTWQREGEAIVGLLPTNVEVPATTLRVEPGTDVEYGDIILRAFGRGEDLALRVLTPRSETRRAITDIAAFTPDPAWVFPARFEAAADETLAIELVDGFVQDKPLSGRLHVNINGHWAALVATAAGNAYSVVFADQTGNDRGAEDETYRFRFLTVPAADAEGNTVIDFNRAFVPPCGFSDHYVCPLPAPDNRLPLRVLAGERLPVDASGAPYRHH</sequence>
<feature type="region of interest" description="Disordered" evidence="1">
    <location>
        <begin position="1"/>
        <end position="54"/>
    </location>
</feature>
<comment type="caution">
    <text evidence="2">The sequence shown here is derived from an EMBL/GenBank/DDBJ whole genome shotgun (WGS) entry which is preliminary data.</text>
</comment>
<dbReference type="Proteomes" id="UP000269438">
    <property type="component" value="Unassembled WGS sequence"/>
</dbReference>
<feature type="compositionally biased region" description="Low complexity" evidence="1">
    <location>
        <begin position="1"/>
        <end position="27"/>
    </location>
</feature>
<accession>A0A3L7ARG2</accession>
<keyword evidence="3" id="KW-1185">Reference proteome</keyword>
<feature type="compositionally biased region" description="Pro residues" evidence="1">
    <location>
        <begin position="28"/>
        <end position="37"/>
    </location>
</feature>
<evidence type="ECO:0000313" key="3">
    <source>
        <dbReference type="Proteomes" id="UP000269438"/>
    </source>
</evidence>
<reference evidence="2 3" key="1">
    <citation type="submission" date="2018-10" db="EMBL/GenBank/DDBJ databases">
        <authorList>
            <person name="Li J."/>
        </authorList>
    </citation>
    <scope>NUCLEOTIDE SEQUENCE [LARGE SCALE GENOMIC DNA]</scope>
    <source>
        <strain evidence="2 3">JCM 11654</strain>
    </source>
</reference>
<gene>
    <name evidence="2" type="ORF">D9V34_07595</name>
</gene>
<dbReference type="OrthoDB" id="5493262at2"/>
<dbReference type="PANTHER" id="PTHR41913">
    <property type="entry name" value="DUF1684 DOMAIN-CONTAINING PROTEIN"/>
    <property type="match status" value="1"/>
</dbReference>
<dbReference type="InterPro" id="IPR012467">
    <property type="entry name" value="DUF1684"/>
</dbReference>
<dbReference type="PANTHER" id="PTHR41913:SF1">
    <property type="entry name" value="DUF1684 DOMAIN-CONTAINING PROTEIN"/>
    <property type="match status" value="1"/>
</dbReference>
<evidence type="ECO:0000256" key="1">
    <source>
        <dbReference type="SAM" id="MobiDB-lite"/>
    </source>
</evidence>